<accession>A0A915Q5R8</accession>
<name>A0A915Q5R8_9BILA</name>
<feature type="domain" description="EF-hand" evidence="3">
    <location>
        <begin position="532"/>
        <end position="567"/>
    </location>
</feature>
<dbReference type="PROSITE" id="PS50222">
    <property type="entry name" value="EF_HAND_2"/>
    <property type="match status" value="1"/>
</dbReference>
<dbReference type="Pfam" id="PF17958">
    <property type="entry name" value="EF-hand_13"/>
    <property type="match status" value="1"/>
</dbReference>
<sequence length="840" mass="96423">MASERVALNISEMKESELYKEITSDNGNDDSFPMNLTKRSAKSDNFEVAAIQQNSSTFVLPPVSPQHNSMRISKCNLHDETLTSPRRLAKDFFWNYQHKTLHHISEAYENPASSDVLNYKSESSCILSLHLVWLLLIRLLISRLVHSLSARLSPEGQMFKWFEKFEREQENIWNCGRQIPSSSSCPDIFSARSIHHDMLVLQKADMAITAQKLDNDTLQNNLNSLMISTSETASNNGITNDSNDNDVSWRTASPFPSLEMCIHVPKISRKLWQHDGFDREQINILKCSRENESVDCDECPHFTLQRNQDESMLGRIERGRNENSFETLLPVDLDSSAFHEIDIVEETEPISFSIPRQVNLFHMAEICSASELCPLWKRPLYNSICTSNANYISFIEFSNWWEKFEKTAHDEASRFVYILTNGSRNFLTANDFESLIQDLIETLPSLSFLKEADTFHQAYEHFYVIYCNFHILDRGEKNQLTPFDLSLYSNGALTNLVMQRIFSGAVSSNYRGNRTMDYTAFVNFLLAEVDKCHPKSIEYWFRVMDLNGDGRISFDEMERFYNEVMESVNRVDMDVMTFRDLVNMLQDMISPKSPTYFTLSDLKRSPSLARYFFNTFINWLKHIAQESGLPDRKNEEGDLNDWSCFCKLQHEILAANVNDEDSEMADGTLAVDYVVKSTIRPALRVSTLGSLYHTSEHNIQNSPKEEQSKFIFEDNYLEDSWGLHSSMLIETFPPCSPRCISNITNSPNIPDQPSTFPLLSMDCEMYQLCWVSNSDLSSIDQVSFTEDFLPASLLSVTSNSAVEHISEISFSDSFFENEQADMLINPLALDYTANNMPAKT</sequence>
<dbReference type="InterPro" id="IPR011992">
    <property type="entry name" value="EF-hand-dom_pair"/>
</dbReference>
<evidence type="ECO:0000313" key="4">
    <source>
        <dbReference type="Proteomes" id="UP000887581"/>
    </source>
</evidence>
<dbReference type="WBParaSite" id="sdigi.contig827.g9850.t1">
    <property type="protein sequence ID" value="sdigi.contig827.g9850.t1"/>
    <property type="gene ID" value="sdigi.contig827.g9850"/>
</dbReference>
<keyword evidence="1" id="KW-0479">Metal-binding</keyword>
<dbReference type="InterPro" id="IPR002048">
    <property type="entry name" value="EF_hand_dom"/>
</dbReference>
<proteinExistence type="predicted"/>
<dbReference type="Pfam" id="PF13202">
    <property type="entry name" value="EF-hand_5"/>
    <property type="match status" value="1"/>
</dbReference>
<dbReference type="GO" id="GO:0000159">
    <property type="term" value="C:protein phosphatase type 2A complex"/>
    <property type="evidence" value="ECO:0007669"/>
    <property type="project" value="TreeGrafter"/>
</dbReference>
<evidence type="ECO:0000256" key="2">
    <source>
        <dbReference type="ARBA" id="ARBA00022837"/>
    </source>
</evidence>
<dbReference type="InterPro" id="IPR041534">
    <property type="entry name" value="EF-hand_13"/>
</dbReference>
<dbReference type="GO" id="GO:0019888">
    <property type="term" value="F:protein phosphatase regulator activity"/>
    <property type="evidence" value="ECO:0007669"/>
    <property type="project" value="TreeGrafter"/>
</dbReference>
<dbReference type="PROSITE" id="PS00018">
    <property type="entry name" value="EF_HAND_1"/>
    <property type="match status" value="1"/>
</dbReference>
<keyword evidence="4" id="KW-1185">Reference proteome</keyword>
<evidence type="ECO:0000313" key="5">
    <source>
        <dbReference type="WBParaSite" id="sdigi.contig827.g9850.t1"/>
    </source>
</evidence>
<dbReference type="GO" id="GO:0005509">
    <property type="term" value="F:calcium ion binding"/>
    <property type="evidence" value="ECO:0007669"/>
    <property type="project" value="InterPro"/>
</dbReference>
<dbReference type="SUPFAM" id="SSF47473">
    <property type="entry name" value="EF-hand"/>
    <property type="match status" value="1"/>
</dbReference>
<evidence type="ECO:0000256" key="1">
    <source>
        <dbReference type="ARBA" id="ARBA00022723"/>
    </source>
</evidence>
<protein>
    <submittedName>
        <fullName evidence="5">EF-hand domain-containing protein</fullName>
    </submittedName>
</protein>
<dbReference type="PANTHER" id="PTHR14095:SF0">
    <property type="entry name" value="MIP22305P"/>
    <property type="match status" value="1"/>
</dbReference>
<dbReference type="InterPro" id="IPR018247">
    <property type="entry name" value="EF_Hand_1_Ca_BS"/>
</dbReference>
<dbReference type="AlphaFoldDB" id="A0A915Q5R8"/>
<keyword evidence="2" id="KW-0106">Calcium</keyword>
<evidence type="ECO:0000259" key="3">
    <source>
        <dbReference type="PROSITE" id="PS50222"/>
    </source>
</evidence>
<dbReference type="PANTHER" id="PTHR14095">
    <property type="entry name" value="PHOSPHATASE 2A REGULATORY SUBUNIT-RELATED"/>
    <property type="match status" value="1"/>
</dbReference>
<reference evidence="5" key="1">
    <citation type="submission" date="2022-11" db="UniProtKB">
        <authorList>
            <consortium name="WormBaseParasite"/>
        </authorList>
    </citation>
    <scope>IDENTIFICATION</scope>
</reference>
<organism evidence="4 5">
    <name type="scientific">Setaria digitata</name>
    <dbReference type="NCBI Taxonomy" id="48799"/>
    <lineage>
        <taxon>Eukaryota</taxon>
        <taxon>Metazoa</taxon>
        <taxon>Ecdysozoa</taxon>
        <taxon>Nematoda</taxon>
        <taxon>Chromadorea</taxon>
        <taxon>Rhabditida</taxon>
        <taxon>Spirurina</taxon>
        <taxon>Spiruromorpha</taxon>
        <taxon>Filarioidea</taxon>
        <taxon>Setariidae</taxon>
        <taxon>Setaria</taxon>
    </lineage>
</organism>
<dbReference type="Proteomes" id="UP000887581">
    <property type="component" value="Unplaced"/>
</dbReference>
<dbReference type="Gene3D" id="1.10.238.10">
    <property type="entry name" value="EF-hand"/>
    <property type="match status" value="1"/>
</dbReference>
<dbReference type="Gene3D" id="1.10.238.230">
    <property type="match status" value="1"/>
</dbReference>